<evidence type="ECO:0000313" key="4">
    <source>
        <dbReference type="Proteomes" id="UP000178666"/>
    </source>
</evidence>
<protein>
    <recommendedName>
        <fullName evidence="5">Maleate cis-trans isomerase</fullName>
    </recommendedName>
</protein>
<dbReference type="Gene3D" id="3.40.50.12500">
    <property type="match status" value="1"/>
</dbReference>
<evidence type="ECO:0000313" key="2">
    <source>
        <dbReference type="EMBL" id="AOZ48333.1"/>
    </source>
</evidence>
<dbReference type="PANTHER" id="PTHR40267:SF1">
    <property type="entry name" value="BLR3294 PROTEIN"/>
    <property type="match status" value="1"/>
</dbReference>
<evidence type="ECO:0000313" key="1">
    <source>
        <dbReference type="EMBL" id="AMS07133.1"/>
    </source>
</evidence>
<evidence type="ECO:0008006" key="5">
    <source>
        <dbReference type="Google" id="ProtNLM"/>
    </source>
</evidence>
<dbReference type="EMBL" id="CP015970">
    <property type="protein sequence ID" value="AOZ48333.1"/>
    <property type="molecule type" value="Genomic_DNA"/>
</dbReference>
<sequence>MGIIYPGIGAEEDYPLAQSLVDDLEVDFLNTDAGDVAHTVEDLLAVGTPADLAGHARALVTLFPQAQSVMWACTSGSFVYGLEGTRGQAAAITAATGLPASSTSLSFVAALEFLGVRRVAVAASYPSQVAERFRALLEDAGVTVTSFQAHGIPSAGGAGELSVAQLITIARQADTADADAVLIPDTAIHGIAGLPALEVALGKPVLTANQVSIWQAMRLAGREHPRGTDMGVLFT</sequence>
<dbReference type="EMBL" id="CP014352">
    <property type="protein sequence ID" value="AMS07133.1"/>
    <property type="molecule type" value="Genomic_DNA"/>
</dbReference>
<gene>
    <name evidence="2" type="ORF">A8L58_10120</name>
    <name evidence="1" type="ORF">AXH35_08675</name>
</gene>
<reference evidence="2 4" key="1">
    <citation type="journal article" date="2016" name="Plant Dis.">
        <title>Improved production of propionic acid using genome shuffling.</title>
        <authorList>
            <person name="Luna-Flores C.H."/>
            <person name="Palfreyman R.W."/>
            <person name="Kromer J.O."/>
            <person name="Nielsen L.K."/>
            <person name="Marcellin E."/>
        </authorList>
    </citation>
    <scope>NUCLEOTIDE SEQUENCE [LARGE SCALE GENOMIC DNA]</scope>
    <source>
        <strain evidence="2 4">F3E8</strain>
    </source>
</reference>
<evidence type="ECO:0000313" key="3">
    <source>
        <dbReference type="Proteomes" id="UP000075221"/>
    </source>
</evidence>
<organism evidence="1 3">
    <name type="scientific">Acidipropionibacterium acidipropionici</name>
    <dbReference type="NCBI Taxonomy" id="1748"/>
    <lineage>
        <taxon>Bacteria</taxon>
        <taxon>Bacillati</taxon>
        <taxon>Actinomycetota</taxon>
        <taxon>Actinomycetes</taxon>
        <taxon>Propionibacteriales</taxon>
        <taxon>Propionibacteriaceae</taxon>
        <taxon>Acidipropionibacterium</taxon>
    </lineage>
</organism>
<reference evidence="1 3" key="2">
    <citation type="submission" date="2016-02" db="EMBL/GenBank/DDBJ databases">
        <title>Complete Genome Sequence of Propionibacterium acidipropionici ATCC 55737.</title>
        <authorList>
            <person name="Luna Flores C.H."/>
            <person name="Nielsen L.K."/>
            <person name="Marcellin E."/>
        </authorList>
    </citation>
    <scope>NUCLEOTIDE SEQUENCE [LARGE SCALE GENOMIC DNA]</scope>
    <source>
        <strain evidence="1 3">ATCC 55737</strain>
    </source>
</reference>
<dbReference type="PANTHER" id="PTHR40267">
    <property type="entry name" value="BLR3294 PROTEIN"/>
    <property type="match status" value="1"/>
</dbReference>
<dbReference type="AlphaFoldDB" id="A0AAC8YI66"/>
<name>A0AAC8YI66_9ACTN</name>
<dbReference type="InterPro" id="IPR053714">
    <property type="entry name" value="Iso_Racemase_Enz_sf"/>
</dbReference>
<dbReference type="Proteomes" id="UP000075221">
    <property type="component" value="Chromosome"/>
</dbReference>
<dbReference type="Proteomes" id="UP000178666">
    <property type="component" value="Chromosome"/>
</dbReference>
<proteinExistence type="predicted"/>
<dbReference type="Pfam" id="PF17645">
    <property type="entry name" value="Amdase"/>
    <property type="match status" value="1"/>
</dbReference>
<keyword evidence="4" id="KW-1185">Reference proteome</keyword>
<dbReference type="InterPro" id="IPR026286">
    <property type="entry name" value="MaiA/AMDase"/>
</dbReference>
<accession>A0AAC8YI66</accession>